<dbReference type="InterPro" id="IPR050222">
    <property type="entry name" value="MATE_MdtK"/>
</dbReference>
<dbReference type="AlphaFoldDB" id="A0A382AUI7"/>
<evidence type="ECO:0000313" key="3">
    <source>
        <dbReference type="EMBL" id="SVB05098.1"/>
    </source>
</evidence>
<feature type="transmembrane region" description="Helical" evidence="2">
    <location>
        <begin position="38"/>
        <end position="62"/>
    </location>
</feature>
<keyword evidence="2" id="KW-1133">Transmembrane helix</keyword>
<dbReference type="EMBL" id="UINC01026869">
    <property type="protein sequence ID" value="SVB05098.1"/>
    <property type="molecule type" value="Genomic_DNA"/>
</dbReference>
<feature type="transmembrane region" description="Helical" evidence="2">
    <location>
        <begin position="103"/>
        <end position="125"/>
    </location>
</feature>
<name>A0A382AUI7_9ZZZZ</name>
<keyword evidence="2" id="KW-0472">Membrane</keyword>
<feature type="non-terminal residue" evidence="3">
    <location>
        <position position="254"/>
    </location>
</feature>
<feature type="transmembrane region" description="Helical" evidence="2">
    <location>
        <begin position="68"/>
        <end position="91"/>
    </location>
</feature>
<proteinExistence type="predicted"/>
<keyword evidence="2" id="KW-0812">Transmembrane</keyword>
<sequence length="254" mass="27215">MSKVNQNTTNPKVDTEEVSHPESLSVWGLAWPSILNNLLFASVGLVAIKAVGSLGAGPVAAVGTGQRIFWVFQALIMAVMAGTTALVARAIGSGNREEAAQVMRASVGICFIFSLLTTFFLWLYAEEVIGIFGLDQETKKLAVTYLLIIIFFTPVFSISMVVSTALRAAGDVKTPLYIGVFTNILNIYLLLGLVNGHYGMPNMGIVGAAMAGGISFSTGSVIYLSLWFRKKLVIPIGNKGSMSIERLKKLFEVG</sequence>
<dbReference type="PANTHER" id="PTHR43298:SF2">
    <property type="entry name" value="FMN_FAD EXPORTER YEEO-RELATED"/>
    <property type="match status" value="1"/>
</dbReference>
<feature type="transmembrane region" description="Helical" evidence="2">
    <location>
        <begin position="176"/>
        <end position="198"/>
    </location>
</feature>
<reference evidence="3" key="1">
    <citation type="submission" date="2018-05" db="EMBL/GenBank/DDBJ databases">
        <authorList>
            <person name="Lanie J.A."/>
            <person name="Ng W.-L."/>
            <person name="Kazmierczak K.M."/>
            <person name="Andrzejewski T.M."/>
            <person name="Davidsen T.M."/>
            <person name="Wayne K.J."/>
            <person name="Tettelin H."/>
            <person name="Glass J.I."/>
            <person name="Rusch D."/>
            <person name="Podicherti R."/>
            <person name="Tsui H.-C.T."/>
            <person name="Winkler M.E."/>
        </authorList>
    </citation>
    <scope>NUCLEOTIDE SEQUENCE</scope>
</reference>
<evidence type="ECO:0000256" key="1">
    <source>
        <dbReference type="ARBA" id="ARBA00022448"/>
    </source>
</evidence>
<feature type="transmembrane region" description="Helical" evidence="2">
    <location>
        <begin position="204"/>
        <end position="228"/>
    </location>
</feature>
<dbReference type="Pfam" id="PF01554">
    <property type="entry name" value="MatE"/>
    <property type="match status" value="1"/>
</dbReference>
<dbReference type="GO" id="GO:0015297">
    <property type="term" value="F:antiporter activity"/>
    <property type="evidence" value="ECO:0007669"/>
    <property type="project" value="InterPro"/>
</dbReference>
<protein>
    <recommendedName>
        <fullName evidence="4">Polysaccharide biosynthesis protein C-terminal domain-containing protein</fullName>
    </recommendedName>
</protein>
<gene>
    <name evidence="3" type="ORF">METZ01_LOCUS157952</name>
</gene>
<dbReference type="GO" id="GO:0042910">
    <property type="term" value="F:xenobiotic transmembrane transporter activity"/>
    <property type="evidence" value="ECO:0007669"/>
    <property type="project" value="InterPro"/>
</dbReference>
<accession>A0A382AUI7</accession>
<evidence type="ECO:0000256" key="2">
    <source>
        <dbReference type="SAM" id="Phobius"/>
    </source>
</evidence>
<feature type="transmembrane region" description="Helical" evidence="2">
    <location>
        <begin position="145"/>
        <end position="169"/>
    </location>
</feature>
<dbReference type="InterPro" id="IPR002528">
    <property type="entry name" value="MATE_fam"/>
</dbReference>
<organism evidence="3">
    <name type="scientific">marine metagenome</name>
    <dbReference type="NCBI Taxonomy" id="408172"/>
    <lineage>
        <taxon>unclassified sequences</taxon>
        <taxon>metagenomes</taxon>
        <taxon>ecological metagenomes</taxon>
    </lineage>
</organism>
<evidence type="ECO:0008006" key="4">
    <source>
        <dbReference type="Google" id="ProtNLM"/>
    </source>
</evidence>
<dbReference type="PANTHER" id="PTHR43298">
    <property type="entry name" value="MULTIDRUG RESISTANCE PROTEIN NORM-RELATED"/>
    <property type="match status" value="1"/>
</dbReference>
<dbReference type="GO" id="GO:0005886">
    <property type="term" value="C:plasma membrane"/>
    <property type="evidence" value="ECO:0007669"/>
    <property type="project" value="TreeGrafter"/>
</dbReference>
<keyword evidence="1" id="KW-0813">Transport</keyword>